<gene>
    <name evidence="1" type="ORF">Megvenef_01653</name>
</gene>
<protein>
    <submittedName>
        <fullName evidence="1">Uncharacterized protein</fullName>
    </submittedName>
</protein>
<organism evidence="1 2">
    <name type="scientific">Candidatus Megaera venefica</name>
    <dbReference type="NCBI Taxonomy" id="2055910"/>
    <lineage>
        <taxon>Bacteria</taxon>
        <taxon>Pseudomonadati</taxon>
        <taxon>Pseudomonadota</taxon>
        <taxon>Alphaproteobacteria</taxon>
        <taxon>Rickettsiales</taxon>
        <taxon>Rickettsiaceae</taxon>
        <taxon>Candidatus Megaera</taxon>
    </lineage>
</organism>
<evidence type="ECO:0000313" key="1">
    <source>
        <dbReference type="EMBL" id="MEA0971669.1"/>
    </source>
</evidence>
<reference evidence="1 2" key="1">
    <citation type="submission" date="2023-03" db="EMBL/GenBank/DDBJ databases">
        <title>Host association and intracellularity evolved multiple times independently in the Rickettsiales.</title>
        <authorList>
            <person name="Castelli M."/>
            <person name="Nardi T."/>
            <person name="Gammuto L."/>
            <person name="Bellinzona G."/>
            <person name="Sabaneyeva E."/>
            <person name="Potekhin A."/>
            <person name="Serra V."/>
            <person name="Petroni G."/>
            <person name="Sassera D."/>
        </authorList>
    </citation>
    <scope>NUCLEOTIDE SEQUENCE [LARGE SCALE GENOMIC DNA]</scope>
    <source>
        <strain evidence="1 2">Sr 2-6</strain>
    </source>
</reference>
<proteinExistence type="predicted"/>
<keyword evidence="2" id="KW-1185">Reference proteome</keyword>
<accession>A0ABU5NET5</accession>
<sequence length="179" mass="19796">MSSNQDMQLSKTWLTFVVKDLSQSCKIYGRSGMMQNGIAYQLPPLLRLTDVIESGLWPTPLASAKSDCPSERRRQSPHLETVVKMLPTPTASDATVGDIIGKDDIYKITSSGSIRKYTKNGTSASLGLAIHVRFFPTPTARDYKDTGDLKKLAQYVSKSILACTIAHEELNNGEQNWNQ</sequence>
<dbReference type="EMBL" id="JARJFB010000207">
    <property type="protein sequence ID" value="MEA0971669.1"/>
    <property type="molecule type" value="Genomic_DNA"/>
</dbReference>
<dbReference type="Proteomes" id="UP001291687">
    <property type="component" value="Unassembled WGS sequence"/>
</dbReference>
<name>A0ABU5NET5_9RICK</name>
<evidence type="ECO:0000313" key="2">
    <source>
        <dbReference type="Proteomes" id="UP001291687"/>
    </source>
</evidence>
<comment type="caution">
    <text evidence="1">The sequence shown here is derived from an EMBL/GenBank/DDBJ whole genome shotgun (WGS) entry which is preliminary data.</text>
</comment>